<keyword evidence="1" id="KW-0472">Membrane</keyword>
<keyword evidence="1" id="KW-0812">Transmembrane</keyword>
<evidence type="ECO:0000256" key="1">
    <source>
        <dbReference type="SAM" id="Phobius"/>
    </source>
</evidence>
<dbReference type="AlphaFoldDB" id="A0A841BKH0"/>
<evidence type="ECO:0000313" key="2">
    <source>
        <dbReference type="EMBL" id="MBB5867252.1"/>
    </source>
</evidence>
<protein>
    <submittedName>
        <fullName evidence="2">Uncharacterized protein</fullName>
    </submittedName>
</protein>
<keyword evidence="1" id="KW-1133">Transmembrane helix</keyword>
<dbReference type="Proteomes" id="UP000587527">
    <property type="component" value="Unassembled WGS sequence"/>
</dbReference>
<name>A0A841BKH0_9ACTN</name>
<organism evidence="2 3">
    <name type="scientific">Allocatelliglobosispora scoriae</name>
    <dbReference type="NCBI Taxonomy" id="643052"/>
    <lineage>
        <taxon>Bacteria</taxon>
        <taxon>Bacillati</taxon>
        <taxon>Actinomycetota</taxon>
        <taxon>Actinomycetes</taxon>
        <taxon>Micromonosporales</taxon>
        <taxon>Micromonosporaceae</taxon>
        <taxon>Allocatelliglobosispora</taxon>
    </lineage>
</organism>
<gene>
    <name evidence="2" type="ORF">F4553_000631</name>
</gene>
<evidence type="ECO:0000313" key="3">
    <source>
        <dbReference type="Proteomes" id="UP000587527"/>
    </source>
</evidence>
<feature type="transmembrane region" description="Helical" evidence="1">
    <location>
        <begin position="464"/>
        <end position="488"/>
    </location>
</feature>
<accession>A0A841BKH0</accession>
<dbReference type="EMBL" id="JACHMN010000001">
    <property type="protein sequence ID" value="MBB5867252.1"/>
    <property type="molecule type" value="Genomic_DNA"/>
</dbReference>
<reference evidence="2 3" key="1">
    <citation type="submission" date="2020-08" db="EMBL/GenBank/DDBJ databases">
        <title>Sequencing the genomes of 1000 actinobacteria strains.</title>
        <authorList>
            <person name="Klenk H.-P."/>
        </authorList>
    </citation>
    <scope>NUCLEOTIDE SEQUENCE [LARGE SCALE GENOMIC DNA]</scope>
    <source>
        <strain evidence="2 3">DSM 45362</strain>
    </source>
</reference>
<proteinExistence type="predicted"/>
<comment type="caution">
    <text evidence="2">The sequence shown here is derived from an EMBL/GenBank/DDBJ whole genome shotgun (WGS) entry which is preliminary data.</text>
</comment>
<dbReference type="RefSeq" id="WP_184831766.1">
    <property type="nucleotide sequence ID" value="NZ_JACHMN010000001.1"/>
</dbReference>
<sequence length="666" mass="73603">MTAVSVSLWLPVSRSNFYSASTNVDLLDPDDPGRCRSPLLDECDYRIRLRVTVLRRLLEVLPRTFGYDRLAALETTTAHDALTQPVSVTVRLVPSAQTVAAHPAANEQLLAAGVGEVQCWVDENGFYVWTADGPDPAATLAALRTHIGHVIGGDFTLGRWKPDPDIEGREAAQKYNDVRDDDPALARPLGILTFFQLNTVFEGLANETLTPAVFFENFSRLDPYMASHTVAETGFRTIGEIADLLLVETDARQPLGQTATLSRFLAITSRESLQKLAWSVESVRRALLDEMMGVLHRQSRLSQLRLFSSEWTPQLAAGATETQLRGYVMLAGAKLPLIVNVNRLAAAACSFIVRTVGAHAPGVDNLHRQLSEWDTIVHALGSEVHGLERAIEQAWMERLLYEQEQVRAQQEVVAEIERSRDSRASTGSSDAAINSLALFLAIVGSLWAIETSGVGADASFSDQVAAVLPVLGIGIAIYGVAMGCVWYLRWLKQRSSDRSVYNYEYTFRLDEDADPARVADYLHLTESTLIDCALPHFSLTHLGGGRMERVSRDKTLVKLHSAITFSVGPFRQARFETVNEIVAHKVAGSHQYVLREVRIFGDSTRALRPDETIEMIRLVLRHTAGELLDRTDKPPFDVDRVVELALPLYLRGNTAAVPAVLEEEVI</sequence>
<keyword evidence="3" id="KW-1185">Reference proteome</keyword>